<dbReference type="Gene3D" id="3.40.630.30">
    <property type="match status" value="1"/>
</dbReference>
<keyword evidence="5" id="KW-1185">Reference proteome</keyword>
<protein>
    <submittedName>
        <fullName evidence="4">GNAT superfamily N-acetyltransferase</fullName>
    </submittedName>
</protein>
<dbReference type="RefSeq" id="WP_209850151.1">
    <property type="nucleotide sequence ID" value="NZ_CBCRVE010000005.1"/>
</dbReference>
<dbReference type="InterPro" id="IPR016181">
    <property type="entry name" value="Acyl_CoA_acyltransferase"/>
</dbReference>
<keyword evidence="1" id="KW-0808">Transferase</keyword>
<sequence length="154" mass="17715">MIRYRRPKQDDPVIIRLIETELVPLSHLPKDELMKIKKDLPKRLSGGVTLVASKQYESGAIGFVHFMLHGDLLYIDLMAVTPAEQGKRHGKMLMAHAENFACSRGCIRAKVMVDAGNEQGHSFYKKMGYYTVRFIPQTQCFELEKMLFHRKAVY</sequence>
<evidence type="ECO:0000313" key="4">
    <source>
        <dbReference type="EMBL" id="MBP1937499.1"/>
    </source>
</evidence>
<dbReference type="PROSITE" id="PS51186">
    <property type="entry name" value="GNAT"/>
    <property type="match status" value="1"/>
</dbReference>
<accession>A0ABS4H4N2</accession>
<organism evidence="4 5">
    <name type="scientific">Paenibacillus sediminis</name>
    <dbReference type="NCBI Taxonomy" id="664909"/>
    <lineage>
        <taxon>Bacteria</taxon>
        <taxon>Bacillati</taxon>
        <taxon>Bacillota</taxon>
        <taxon>Bacilli</taxon>
        <taxon>Bacillales</taxon>
        <taxon>Paenibacillaceae</taxon>
        <taxon>Paenibacillus</taxon>
    </lineage>
</organism>
<reference evidence="4 5" key="1">
    <citation type="submission" date="2021-03" db="EMBL/GenBank/DDBJ databases">
        <title>Genomic Encyclopedia of Type Strains, Phase IV (KMG-IV): sequencing the most valuable type-strain genomes for metagenomic binning, comparative biology and taxonomic classification.</title>
        <authorList>
            <person name="Goeker M."/>
        </authorList>
    </citation>
    <scope>NUCLEOTIDE SEQUENCE [LARGE SCALE GENOMIC DNA]</scope>
    <source>
        <strain evidence="4 5">DSM 23491</strain>
    </source>
</reference>
<dbReference type="InterPro" id="IPR050680">
    <property type="entry name" value="YpeA/RimI_acetyltransf"/>
</dbReference>
<gene>
    <name evidence="4" type="ORF">J2Z20_002394</name>
</gene>
<dbReference type="InterPro" id="IPR000182">
    <property type="entry name" value="GNAT_dom"/>
</dbReference>
<feature type="domain" description="N-acetyltransferase" evidence="3">
    <location>
        <begin position="2"/>
        <end position="154"/>
    </location>
</feature>
<evidence type="ECO:0000259" key="3">
    <source>
        <dbReference type="PROSITE" id="PS51186"/>
    </source>
</evidence>
<evidence type="ECO:0000256" key="2">
    <source>
        <dbReference type="ARBA" id="ARBA00023315"/>
    </source>
</evidence>
<name>A0ABS4H4N2_9BACL</name>
<dbReference type="Proteomes" id="UP001519273">
    <property type="component" value="Unassembled WGS sequence"/>
</dbReference>
<proteinExistence type="predicted"/>
<dbReference type="CDD" id="cd04301">
    <property type="entry name" value="NAT_SF"/>
    <property type="match status" value="1"/>
</dbReference>
<dbReference type="EMBL" id="JAGGKP010000005">
    <property type="protein sequence ID" value="MBP1937499.1"/>
    <property type="molecule type" value="Genomic_DNA"/>
</dbReference>
<dbReference type="SUPFAM" id="SSF55729">
    <property type="entry name" value="Acyl-CoA N-acyltransferases (Nat)"/>
    <property type="match status" value="1"/>
</dbReference>
<dbReference type="PANTHER" id="PTHR43420">
    <property type="entry name" value="ACETYLTRANSFERASE"/>
    <property type="match status" value="1"/>
</dbReference>
<keyword evidence="2" id="KW-0012">Acyltransferase</keyword>
<evidence type="ECO:0000313" key="5">
    <source>
        <dbReference type="Proteomes" id="UP001519273"/>
    </source>
</evidence>
<dbReference type="Pfam" id="PF00583">
    <property type="entry name" value="Acetyltransf_1"/>
    <property type="match status" value="1"/>
</dbReference>
<evidence type="ECO:0000256" key="1">
    <source>
        <dbReference type="ARBA" id="ARBA00022679"/>
    </source>
</evidence>
<comment type="caution">
    <text evidence="4">The sequence shown here is derived from an EMBL/GenBank/DDBJ whole genome shotgun (WGS) entry which is preliminary data.</text>
</comment>